<comment type="caution">
    <text evidence="3">The sequence shown here is derived from an EMBL/GenBank/DDBJ whole genome shotgun (WGS) entry which is preliminary data.</text>
</comment>
<gene>
    <name evidence="3" type="ORF">GPA24_12075</name>
</gene>
<dbReference type="Pfam" id="PF14348">
    <property type="entry name" value="DtrJ-like"/>
    <property type="match status" value="1"/>
</dbReference>
<sequence length="258" mass="28051">MSAAASSARPPPRASTAPASSAPRDVRSRGPLSSLADLVVGLLFATITSWVFGTALTIAGDYTFWKGEGISQARGAVAEDFGYIQGFPRSLIVEDTVVFARDLAELVTRPYVWLHAPLFIARANAIDPGAAAKPQARTARRIVREAGRWVEISLYVAQDTVIRLAVAFYALPAFAMAILLGLIDGLVRRDLRKWSGGRESSFVYHHSKRFAWWFLTAGFTAYLAWPFGGFNPAYLVLAFAILVAASVSTTASTFKKYL</sequence>
<dbReference type="EMBL" id="WTVP01000031">
    <property type="protein sequence ID" value="NMG16268.1"/>
    <property type="molecule type" value="Genomic_DNA"/>
</dbReference>
<feature type="transmembrane region" description="Helical" evidence="2">
    <location>
        <begin position="233"/>
        <end position="254"/>
    </location>
</feature>
<feature type="transmembrane region" description="Helical" evidence="2">
    <location>
        <begin position="35"/>
        <end position="59"/>
    </location>
</feature>
<name>A0ABX1NWJ6_9RHOO</name>
<dbReference type="NCBIfam" id="TIGR03747">
    <property type="entry name" value="conj_TIGR03747"/>
    <property type="match status" value="1"/>
</dbReference>
<keyword evidence="2" id="KW-0472">Membrane</keyword>
<feature type="transmembrane region" description="Helical" evidence="2">
    <location>
        <begin position="161"/>
        <end position="183"/>
    </location>
</feature>
<evidence type="ECO:0000256" key="1">
    <source>
        <dbReference type="SAM" id="MobiDB-lite"/>
    </source>
</evidence>
<feature type="transmembrane region" description="Helical" evidence="2">
    <location>
        <begin position="210"/>
        <end position="227"/>
    </location>
</feature>
<keyword evidence="4" id="KW-1185">Reference proteome</keyword>
<proteinExistence type="predicted"/>
<dbReference type="RefSeq" id="WP_169202856.1">
    <property type="nucleotide sequence ID" value="NZ_CP059467.1"/>
</dbReference>
<organism evidence="3 4">
    <name type="scientific">Aromatoleum bremense</name>
    <dbReference type="NCBI Taxonomy" id="76115"/>
    <lineage>
        <taxon>Bacteria</taxon>
        <taxon>Pseudomonadati</taxon>
        <taxon>Pseudomonadota</taxon>
        <taxon>Betaproteobacteria</taxon>
        <taxon>Rhodocyclales</taxon>
        <taxon>Rhodocyclaceae</taxon>
        <taxon>Aromatoleum</taxon>
    </lineage>
</organism>
<reference evidence="3 4" key="1">
    <citation type="submission" date="2019-12" db="EMBL/GenBank/DDBJ databases">
        <title>Comparative genomics gives insights into the taxonomy of the Azoarcus-Aromatoleum group and reveals separate origins of nif in the plant-associated Azoarcus and non-plant-associated Aromatoleum sub-groups.</title>
        <authorList>
            <person name="Lafos M."/>
            <person name="Maluk M."/>
            <person name="Batista M."/>
            <person name="Junghare M."/>
            <person name="Carmona M."/>
            <person name="Faoro H."/>
            <person name="Cruz L.M."/>
            <person name="Battistoni F."/>
            <person name="De Souza E."/>
            <person name="Pedrosa F."/>
            <person name="Chen W.-M."/>
            <person name="Poole P.S."/>
            <person name="Dixon R.A."/>
            <person name="James E.K."/>
        </authorList>
    </citation>
    <scope>NUCLEOTIDE SEQUENCE [LARGE SCALE GENOMIC DNA]</scope>
    <source>
        <strain evidence="3 4">PbN1</strain>
    </source>
</reference>
<feature type="region of interest" description="Disordered" evidence="1">
    <location>
        <begin position="1"/>
        <end position="28"/>
    </location>
</feature>
<feature type="compositionally biased region" description="Low complexity" evidence="1">
    <location>
        <begin position="1"/>
        <end position="23"/>
    </location>
</feature>
<evidence type="ECO:0000256" key="2">
    <source>
        <dbReference type="SAM" id="Phobius"/>
    </source>
</evidence>
<evidence type="ECO:0000313" key="3">
    <source>
        <dbReference type="EMBL" id="NMG16268.1"/>
    </source>
</evidence>
<evidence type="ECO:0000313" key="4">
    <source>
        <dbReference type="Proteomes" id="UP000633943"/>
    </source>
</evidence>
<dbReference type="InterPro" id="IPR022266">
    <property type="entry name" value="DtrJ-like"/>
</dbReference>
<keyword evidence="2" id="KW-0812">Transmembrane</keyword>
<keyword evidence="2" id="KW-1133">Transmembrane helix</keyword>
<accession>A0ABX1NWJ6</accession>
<dbReference type="Proteomes" id="UP000633943">
    <property type="component" value="Unassembled WGS sequence"/>
</dbReference>
<protein>
    <submittedName>
        <fullName evidence="3">TIGR03747 family integrating conjugative element membrane protein</fullName>
    </submittedName>
</protein>